<name>A0A814APZ9_ADIRI</name>
<evidence type="ECO:0000256" key="4">
    <source>
        <dbReference type="ARBA" id="ARBA00022679"/>
    </source>
</evidence>
<evidence type="ECO:0008006" key="14">
    <source>
        <dbReference type="Google" id="ProtNLM"/>
    </source>
</evidence>
<proteinExistence type="predicted"/>
<dbReference type="EMBL" id="CAJNOR010001690">
    <property type="protein sequence ID" value="CAF1184328.1"/>
    <property type="molecule type" value="Genomic_DNA"/>
</dbReference>
<evidence type="ECO:0000256" key="1">
    <source>
        <dbReference type="ARBA" id="ARBA00004389"/>
    </source>
</evidence>
<dbReference type="Proteomes" id="UP000663852">
    <property type="component" value="Unassembled WGS sequence"/>
</dbReference>
<evidence type="ECO:0000313" key="13">
    <source>
        <dbReference type="Proteomes" id="UP000663852"/>
    </source>
</evidence>
<keyword evidence="5" id="KW-0812">Transmembrane</keyword>
<organism evidence="10 13">
    <name type="scientific">Adineta ricciae</name>
    <name type="common">Rotifer</name>
    <dbReference type="NCBI Taxonomy" id="249248"/>
    <lineage>
        <taxon>Eukaryota</taxon>
        <taxon>Metazoa</taxon>
        <taxon>Spiralia</taxon>
        <taxon>Gnathifera</taxon>
        <taxon>Rotifera</taxon>
        <taxon>Eurotatoria</taxon>
        <taxon>Bdelloidea</taxon>
        <taxon>Adinetida</taxon>
        <taxon>Adinetidae</taxon>
        <taxon>Adineta</taxon>
    </lineage>
</organism>
<dbReference type="GO" id="GO:0005789">
    <property type="term" value="C:endoplasmic reticulum membrane"/>
    <property type="evidence" value="ECO:0007669"/>
    <property type="project" value="UniProtKB-SubCell"/>
</dbReference>
<reference evidence="10" key="1">
    <citation type="submission" date="2021-02" db="EMBL/GenBank/DDBJ databases">
        <authorList>
            <person name="Nowell W R."/>
        </authorList>
    </citation>
    <scope>NUCLEOTIDE SEQUENCE</scope>
</reference>
<evidence type="ECO:0000256" key="3">
    <source>
        <dbReference type="ARBA" id="ARBA00022676"/>
    </source>
</evidence>
<feature type="signal peptide" evidence="9">
    <location>
        <begin position="1"/>
        <end position="25"/>
    </location>
</feature>
<keyword evidence="4" id="KW-0808">Transferase</keyword>
<comment type="caution">
    <text evidence="10">The sequence shown here is derived from an EMBL/GenBank/DDBJ whole genome shotgun (WGS) entry which is preliminary data.</text>
</comment>
<dbReference type="EMBL" id="CAJNOJ010000037">
    <property type="protein sequence ID" value="CAF0918519.1"/>
    <property type="molecule type" value="Genomic_DNA"/>
</dbReference>
<gene>
    <name evidence="10" type="ORF">EDS130_LOCUS10641</name>
    <name evidence="11" type="ORF">XAT740_LOCUS22755</name>
</gene>
<evidence type="ECO:0000256" key="6">
    <source>
        <dbReference type="ARBA" id="ARBA00022824"/>
    </source>
</evidence>
<feature type="chain" id="PRO_5036223857" description="Chitobiosyldiphosphodolichol beta-mannosyltransferase" evidence="9">
    <location>
        <begin position="26"/>
        <end position="454"/>
    </location>
</feature>
<keyword evidence="9" id="KW-0732">Signal</keyword>
<accession>A0A814APZ9</accession>
<keyword evidence="6" id="KW-0256">Endoplasmic reticulum</keyword>
<dbReference type="GO" id="GO:0000030">
    <property type="term" value="F:mannosyltransferase activity"/>
    <property type="evidence" value="ECO:0007669"/>
    <property type="project" value="InterPro"/>
</dbReference>
<comment type="pathway">
    <text evidence="2">Protein modification; protein glycosylation.</text>
</comment>
<sequence>MLPFLCAVFVVVIILLLARLRKPNASTQRCAYVIVLGDLGRSPRMCNHAIQFSKHRFNVKLIGYAESELSRHITSNQNIEICPLKPFLQIEGLPAVAVYAFKILWQFGTLLVRLCQLPKPDVICVQNPPSIPAMFTALIIAKVRGARLIVDWHNYGYSMLALKHGAKHWIVQLCQRYEFFLGQLANINLCVSETFAQNLSVHMIKASVLYDKPTNQFHVLTNEEKHQILIKMFTKYKYTQFQGESEESSRFIHEDKQNNIVFAPDRPAIVVSSTSWSEDEKFELLFDALKRYGSHEKTKLPSIVCIVTGKGPLKEQFVDKLERERAQYPHVEFCFPWLDADDYPRLLGCADIGISLHQSSSGFDLPMKVVDMFAVGVPVCAVHYDCIGELVKRDQNGVIFEDADDLCERLESLLHGFPDNCPKLNSLKTNLIATLPNENWSKEWDSVLKPLLNL</sequence>
<keyword evidence="3" id="KW-0328">Glycosyltransferase</keyword>
<dbReference type="PANTHER" id="PTHR13036:SF0">
    <property type="entry name" value="CHITOBIOSYLDIPHOSPHODOLICHOL BETA-MANNOSYLTRANSFERASE"/>
    <property type="match status" value="1"/>
</dbReference>
<keyword evidence="7" id="KW-1133">Transmembrane helix</keyword>
<evidence type="ECO:0000256" key="5">
    <source>
        <dbReference type="ARBA" id="ARBA00022692"/>
    </source>
</evidence>
<evidence type="ECO:0000256" key="8">
    <source>
        <dbReference type="ARBA" id="ARBA00023136"/>
    </source>
</evidence>
<keyword evidence="12" id="KW-1185">Reference proteome</keyword>
<evidence type="ECO:0000313" key="10">
    <source>
        <dbReference type="EMBL" id="CAF0918519.1"/>
    </source>
</evidence>
<protein>
    <recommendedName>
        <fullName evidence="14">Chitobiosyldiphosphodolichol beta-mannosyltransferase</fullName>
    </recommendedName>
</protein>
<evidence type="ECO:0000256" key="2">
    <source>
        <dbReference type="ARBA" id="ARBA00004922"/>
    </source>
</evidence>
<dbReference type="AlphaFoldDB" id="A0A814APZ9"/>
<evidence type="ECO:0000313" key="12">
    <source>
        <dbReference type="Proteomes" id="UP000663828"/>
    </source>
</evidence>
<keyword evidence="8" id="KW-0472">Membrane</keyword>
<dbReference type="Proteomes" id="UP000663828">
    <property type="component" value="Unassembled WGS sequence"/>
</dbReference>
<evidence type="ECO:0000313" key="11">
    <source>
        <dbReference type="EMBL" id="CAF1184328.1"/>
    </source>
</evidence>
<dbReference type="SUPFAM" id="SSF53756">
    <property type="entry name" value="UDP-Glycosyltransferase/glycogen phosphorylase"/>
    <property type="match status" value="1"/>
</dbReference>
<dbReference type="PANTHER" id="PTHR13036">
    <property type="entry name" value="BETA1,4 MANNOSYLTRANSFERASE"/>
    <property type="match status" value="1"/>
</dbReference>
<dbReference type="Gene3D" id="3.40.50.2000">
    <property type="entry name" value="Glycogen Phosphorylase B"/>
    <property type="match status" value="1"/>
</dbReference>
<evidence type="ECO:0000256" key="7">
    <source>
        <dbReference type="ARBA" id="ARBA00022989"/>
    </source>
</evidence>
<comment type="subcellular location">
    <subcellularLocation>
        <location evidence="1">Endoplasmic reticulum membrane</location>
        <topology evidence="1">Single-pass membrane protein</topology>
    </subcellularLocation>
</comment>
<dbReference type="OrthoDB" id="614844at2759"/>
<dbReference type="Pfam" id="PF13692">
    <property type="entry name" value="Glyco_trans_1_4"/>
    <property type="match status" value="1"/>
</dbReference>
<evidence type="ECO:0000256" key="9">
    <source>
        <dbReference type="SAM" id="SignalP"/>
    </source>
</evidence>
<dbReference type="InterPro" id="IPR026051">
    <property type="entry name" value="ALG1-like"/>
</dbReference>